<evidence type="ECO:0000256" key="4">
    <source>
        <dbReference type="ARBA" id="ARBA00022475"/>
    </source>
</evidence>
<dbReference type="InterPro" id="IPR001463">
    <property type="entry name" value="Na/Ala_symport"/>
</dbReference>
<reference evidence="10" key="1">
    <citation type="journal article" date="2019" name="Int. J. Syst. Evol. Microbiol.">
        <title>The Global Catalogue of Microorganisms (GCM) 10K type strain sequencing project: providing services to taxonomists for standard genome sequencing and annotation.</title>
        <authorList>
            <consortium name="The Broad Institute Genomics Platform"/>
            <consortium name="The Broad Institute Genome Sequencing Center for Infectious Disease"/>
            <person name="Wu L."/>
            <person name="Ma J."/>
        </authorList>
    </citation>
    <scope>NUCLEOTIDE SEQUENCE [LARGE SCALE GENOMIC DNA]</scope>
    <source>
        <strain evidence="10">CECT 7698</strain>
    </source>
</reference>
<gene>
    <name evidence="9" type="ORF">ACFOEV_20740</name>
</gene>
<evidence type="ECO:0000256" key="2">
    <source>
        <dbReference type="ARBA" id="ARBA00009261"/>
    </source>
</evidence>
<feature type="transmembrane region" description="Helical" evidence="8">
    <location>
        <begin position="300"/>
        <end position="326"/>
    </location>
</feature>
<keyword evidence="6 8" id="KW-1133">Transmembrane helix</keyword>
<feature type="transmembrane region" description="Helical" evidence="8">
    <location>
        <begin position="202"/>
        <end position="220"/>
    </location>
</feature>
<dbReference type="Gene3D" id="1.20.1740.10">
    <property type="entry name" value="Amino acid/polyamine transporter I"/>
    <property type="match status" value="1"/>
</dbReference>
<evidence type="ECO:0000256" key="8">
    <source>
        <dbReference type="RuleBase" id="RU363064"/>
    </source>
</evidence>
<feature type="transmembrane region" description="Helical" evidence="8">
    <location>
        <begin position="407"/>
        <end position="431"/>
    </location>
</feature>
<evidence type="ECO:0000256" key="1">
    <source>
        <dbReference type="ARBA" id="ARBA00004651"/>
    </source>
</evidence>
<evidence type="ECO:0000256" key="6">
    <source>
        <dbReference type="ARBA" id="ARBA00022989"/>
    </source>
</evidence>
<feature type="transmembrane region" description="Helical" evidence="8">
    <location>
        <begin position="274"/>
        <end position="294"/>
    </location>
</feature>
<dbReference type="RefSeq" id="WP_386776797.1">
    <property type="nucleotide sequence ID" value="NZ_JBHRUG010000048.1"/>
</dbReference>
<keyword evidence="3 8" id="KW-0813">Transport</keyword>
<dbReference type="PRINTS" id="PR00175">
    <property type="entry name" value="NAALASMPORT"/>
</dbReference>
<dbReference type="Proteomes" id="UP001595579">
    <property type="component" value="Unassembled WGS sequence"/>
</dbReference>
<dbReference type="EMBL" id="JBHRUG010000048">
    <property type="protein sequence ID" value="MFC3286031.1"/>
    <property type="molecule type" value="Genomic_DNA"/>
</dbReference>
<keyword evidence="4" id="KW-1003">Cell membrane</keyword>
<evidence type="ECO:0000313" key="9">
    <source>
        <dbReference type="EMBL" id="MFC3286031.1"/>
    </source>
</evidence>
<evidence type="ECO:0000256" key="3">
    <source>
        <dbReference type="ARBA" id="ARBA00022448"/>
    </source>
</evidence>
<comment type="caution">
    <text evidence="9">The sequence shown here is derived from an EMBL/GenBank/DDBJ whole genome shotgun (WGS) entry which is preliminary data.</text>
</comment>
<keyword evidence="7 8" id="KW-0472">Membrane</keyword>
<feature type="transmembrane region" description="Helical" evidence="8">
    <location>
        <begin position="67"/>
        <end position="85"/>
    </location>
</feature>
<keyword evidence="10" id="KW-1185">Reference proteome</keyword>
<evidence type="ECO:0000256" key="7">
    <source>
        <dbReference type="ARBA" id="ARBA00023136"/>
    </source>
</evidence>
<feature type="transmembrane region" description="Helical" evidence="8">
    <location>
        <begin position="452"/>
        <end position="470"/>
    </location>
</feature>
<dbReference type="PANTHER" id="PTHR30330">
    <property type="entry name" value="AGSS FAMILY TRANSPORTER, SODIUM-ALANINE"/>
    <property type="match status" value="1"/>
</dbReference>
<feature type="transmembrane region" description="Helical" evidence="8">
    <location>
        <begin position="246"/>
        <end position="267"/>
    </location>
</feature>
<feature type="transmembrane region" description="Helical" evidence="8">
    <location>
        <begin position="364"/>
        <end position="384"/>
    </location>
</feature>
<accession>A0ABV7LUT9</accession>
<comment type="subcellular location">
    <subcellularLocation>
        <location evidence="8">Cell inner membrane</location>
        <topology evidence="8">Multi-pass membrane protein</topology>
    </subcellularLocation>
    <subcellularLocation>
        <location evidence="1">Cell membrane</location>
        <topology evidence="1">Multi-pass membrane protein</topology>
    </subcellularLocation>
</comment>
<keyword evidence="8" id="KW-0997">Cell inner membrane</keyword>
<dbReference type="PANTHER" id="PTHR30330:SF3">
    <property type="entry name" value="TRANSCRIPTIONAL REGULATOR, LRP FAMILY"/>
    <property type="match status" value="1"/>
</dbReference>
<keyword evidence="8" id="KW-0769">Symport</keyword>
<feature type="transmembrane region" description="Helical" evidence="8">
    <location>
        <begin position="41"/>
        <end position="60"/>
    </location>
</feature>
<comment type="similarity">
    <text evidence="2 8">Belongs to the alanine or glycine:cation symporter (AGCS) (TC 2.A.25) family.</text>
</comment>
<feature type="transmembrane region" description="Helical" evidence="8">
    <location>
        <begin position="476"/>
        <end position="495"/>
    </location>
</feature>
<name>A0ABV7LUT9_9GAMM</name>
<sequence length="535" mass="57299">MSTSTSPAPVLRHLSWPLALPLMVLASSVEAAGLDQAMEDLVAPLSQLVSTAIFFSLPLFGAELPLVVLWLVAGGIFSTIYFRLINLRGLGHAFKLVRGDYANPRDQGEVSHFQALATAVSGTVGIGNIGGVAIAVSLGGPGVLFWMILAGFLGMSTKFVECALATHYRRYNADGSVSGGPMFYLSRGLAERGMPRLGRFMGAFYAIGIVIGCLGIGNMFQSNQAFMQFVGVTGGTEASWFADKGWLFGLIMASLIGVVIIGGIKSIARVTEKVVPFMAILYCSMALLIIGMNAEALPFAIGAIFQGAFTPEGVAGGTLGAIIIGFQRAVFSNEAGIGSASIAHAAVRTKHPVTEGYVALLEPFIDTIVICSLTGLVIVTTLYYDPALTQGVGGIEMTSSAFARNVAWFPVPLSVAALLFAFSTAISWSYYGLKGWTYLFGEGRLGRNLFKLLFCAFIVIGSMIQLKSMLDLSDALVFVICVPNILGIYLLAPVVKRELTSYHRKLRNGEILNYRKHESLSPSIRKEIRRIHGDY</sequence>
<protein>
    <submittedName>
        <fullName evidence="9">Alanine/glycine:cation symporter family protein</fullName>
    </submittedName>
</protein>
<evidence type="ECO:0000256" key="5">
    <source>
        <dbReference type="ARBA" id="ARBA00022692"/>
    </source>
</evidence>
<evidence type="ECO:0000313" key="10">
    <source>
        <dbReference type="Proteomes" id="UP001595579"/>
    </source>
</evidence>
<dbReference type="Pfam" id="PF01235">
    <property type="entry name" value="Na_Ala_symp"/>
    <property type="match status" value="1"/>
</dbReference>
<keyword evidence="5 8" id="KW-0812">Transmembrane</keyword>
<organism evidence="9 10">
    <name type="scientific">Litchfieldella rifensis</name>
    <dbReference type="NCBI Taxonomy" id="762643"/>
    <lineage>
        <taxon>Bacteria</taxon>
        <taxon>Pseudomonadati</taxon>
        <taxon>Pseudomonadota</taxon>
        <taxon>Gammaproteobacteria</taxon>
        <taxon>Oceanospirillales</taxon>
        <taxon>Halomonadaceae</taxon>
        <taxon>Litchfieldella</taxon>
    </lineage>
</organism>
<dbReference type="NCBIfam" id="TIGR00835">
    <property type="entry name" value="agcS"/>
    <property type="match status" value="1"/>
</dbReference>
<proteinExistence type="inferred from homology"/>